<evidence type="ECO:0000256" key="3">
    <source>
        <dbReference type="ARBA" id="ARBA00022475"/>
    </source>
</evidence>
<evidence type="ECO:0000259" key="9">
    <source>
        <dbReference type="Pfam" id="PF04547"/>
    </source>
</evidence>
<organism evidence="11 12">
    <name type="scientific">Ignelater luminosus</name>
    <name type="common">Cucubano</name>
    <name type="synonym">Pyrophorus luminosus</name>
    <dbReference type="NCBI Taxonomy" id="2038154"/>
    <lineage>
        <taxon>Eukaryota</taxon>
        <taxon>Metazoa</taxon>
        <taxon>Ecdysozoa</taxon>
        <taxon>Arthropoda</taxon>
        <taxon>Hexapoda</taxon>
        <taxon>Insecta</taxon>
        <taxon>Pterygota</taxon>
        <taxon>Neoptera</taxon>
        <taxon>Endopterygota</taxon>
        <taxon>Coleoptera</taxon>
        <taxon>Polyphaga</taxon>
        <taxon>Elateriformia</taxon>
        <taxon>Elateroidea</taxon>
        <taxon>Elateridae</taxon>
        <taxon>Agrypninae</taxon>
        <taxon>Pyrophorini</taxon>
        <taxon>Ignelater</taxon>
    </lineage>
</organism>
<dbReference type="GO" id="GO:0005886">
    <property type="term" value="C:plasma membrane"/>
    <property type="evidence" value="ECO:0007669"/>
    <property type="project" value="UniProtKB-SubCell"/>
</dbReference>
<keyword evidence="7" id="KW-0325">Glycoprotein</keyword>
<dbReference type="AlphaFoldDB" id="A0A8K0DJ93"/>
<feature type="non-terminal residue" evidence="11">
    <location>
        <position position="258"/>
    </location>
</feature>
<evidence type="ECO:0000256" key="8">
    <source>
        <dbReference type="RuleBase" id="RU280814"/>
    </source>
</evidence>
<dbReference type="OrthoDB" id="296386at2759"/>
<feature type="domain" description="Anoctamin transmembrane" evidence="9">
    <location>
        <begin position="87"/>
        <end position="255"/>
    </location>
</feature>
<comment type="similarity">
    <text evidence="2 8">Belongs to the anoctamin family.</text>
</comment>
<evidence type="ECO:0000256" key="1">
    <source>
        <dbReference type="ARBA" id="ARBA00004651"/>
    </source>
</evidence>
<accession>A0A8K0DJ93</accession>
<dbReference type="GO" id="GO:0005254">
    <property type="term" value="F:chloride channel activity"/>
    <property type="evidence" value="ECO:0007669"/>
    <property type="project" value="TreeGrafter"/>
</dbReference>
<evidence type="ECO:0000313" key="11">
    <source>
        <dbReference type="EMBL" id="KAF2904267.1"/>
    </source>
</evidence>
<feature type="transmembrane region" description="Helical" evidence="8">
    <location>
        <begin position="95"/>
        <end position="128"/>
    </location>
</feature>
<name>A0A8K0DJ93_IGNLU</name>
<feature type="non-terminal residue" evidence="11">
    <location>
        <position position="1"/>
    </location>
</feature>
<feature type="domain" description="Anoctamin dimerisation" evidence="10">
    <location>
        <begin position="6"/>
        <end position="84"/>
    </location>
</feature>
<dbReference type="PANTHER" id="PTHR12308:SF84">
    <property type="entry name" value="ANOCTAMIN"/>
    <property type="match status" value="1"/>
</dbReference>
<dbReference type="EMBL" id="VTPC01000805">
    <property type="protein sequence ID" value="KAF2904267.1"/>
    <property type="molecule type" value="Genomic_DNA"/>
</dbReference>
<evidence type="ECO:0000256" key="2">
    <source>
        <dbReference type="ARBA" id="ARBA00009671"/>
    </source>
</evidence>
<keyword evidence="4 8" id="KW-0812">Transmembrane</keyword>
<dbReference type="Pfam" id="PF04547">
    <property type="entry name" value="Anoctamin"/>
    <property type="match status" value="1"/>
</dbReference>
<evidence type="ECO:0000259" key="10">
    <source>
        <dbReference type="Pfam" id="PF16178"/>
    </source>
</evidence>
<dbReference type="GO" id="GO:0046983">
    <property type="term" value="F:protein dimerization activity"/>
    <property type="evidence" value="ECO:0007669"/>
    <property type="project" value="InterPro"/>
</dbReference>
<dbReference type="InterPro" id="IPR032394">
    <property type="entry name" value="Anoct_dimer"/>
</dbReference>
<comment type="caution">
    <text evidence="11">The sequence shown here is derived from an EMBL/GenBank/DDBJ whole genome shotgun (WGS) entry which is preliminary data.</text>
</comment>
<evidence type="ECO:0000256" key="6">
    <source>
        <dbReference type="ARBA" id="ARBA00023136"/>
    </source>
</evidence>
<dbReference type="InterPro" id="IPR007632">
    <property type="entry name" value="Anoctamin"/>
</dbReference>
<keyword evidence="5 8" id="KW-1133">Transmembrane helix</keyword>
<dbReference type="PANTHER" id="PTHR12308">
    <property type="entry name" value="ANOCTAMIN"/>
    <property type="match status" value="1"/>
</dbReference>
<evidence type="ECO:0000256" key="4">
    <source>
        <dbReference type="ARBA" id="ARBA00022692"/>
    </source>
</evidence>
<keyword evidence="12" id="KW-1185">Reference proteome</keyword>
<proteinExistence type="inferred from homology"/>
<keyword evidence="3" id="KW-1003">Cell membrane</keyword>
<sequence>ETGTQQITTVEKIIFLHEKVNRAKFGIKSEEFGIDEMISKGIITAAYPLHEGGAESKQDRSRSDRQNLTSLWAKSSWYSQRQPLRLVNKYFGPEIAFYFAWMSCLAAFLTLPTVFRFLTFLILLPFAYQAAHVQEVCNSDKKIRPLCLHYRICFFSRVRDSCFYSITNTQIDNIGTTVANYLMRVYIIVLIMNWGRVQSELKTERRLYHSDKDRFLRADFTKQLKAWKIKTSVNGEPRIPSWRRCTLRILTIIIMLAL</sequence>
<evidence type="ECO:0000313" key="12">
    <source>
        <dbReference type="Proteomes" id="UP000801492"/>
    </source>
</evidence>
<dbReference type="Proteomes" id="UP000801492">
    <property type="component" value="Unassembled WGS sequence"/>
</dbReference>
<evidence type="ECO:0000256" key="5">
    <source>
        <dbReference type="ARBA" id="ARBA00022989"/>
    </source>
</evidence>
<reference evidence="11" key="1">
    <citation type="submission" date="2019-08" db="EMBL/GenBank/DDBJ databases">
        <title>The genome of the North American firefly Photinus pyralis.</title>
        <authorList>
            <consortium name="Photinus pyralis genome working group"/>
            <person name="Fallon T.R."/>
            <person name="Sander Lower S.E."/>
            <person name="Weng J.-K."/>
        </authorList>
    </citation>
    <scope>NUCLEOTIDE SEQUENCE</scope>
    <source>
        <strain evidence="11">TRF0915ILg1</strain>
        <tissue evidence="11">Whole body</tissue>
    </source>
</reference>
<protein>
    <recommendedName>
        <fullName evidence="8">Anoctamin</fullName>
    </recommendedName>
</protein>
<evidence type="ECO:0000256" key="7">
    <source>
        <dbReference type="ARBA" id="ARBA00023180"/>
    </source>
</evidence>
<comment type="subcellular location">
    <subcellularLocation>
        <location evidence="1">Cell membrane</location>
        <topology evidence="1">Multi-pass membrane protein</topology>
    </subcellularLocation>
    <subcellularLocation>
        <location evidence="8">Membrane</location>
        <topology evidence="8">Multi-pass membrane protein</topology>
    </subcellularLocation>
</comment>
<keyword evidence="6 8" id="KW-0472">Membrane</keyword>
<gene>
    <name evidence="11" type="ORF">ILUMI_01906</name>
</gene>
<comment type="caution">
    <text evidence="8">Lacks conserved residue(s) required for the propagation of feature annotation.</text>
</comment>
<dbReference type="InterPro" id="IPR049452">
    <property type="entry name" value="Anoctamin_TM"/>
</dbReference>
<dbReference type="Pfam" id="PF16178">
    <property type="entry name" value="Anoct_dimer"/>
    <property type="match status" value="1"/>
</dbReference>